<dbReference type="PRINTS" id="PR00598">
    <property type="entry name" value="HTHMARR"/>
</dbReference>
<accession>A0AAE6JE25</accession>
<reference evidence="6 8" key="2">
    <citation type="submission" date="2021-03" db="EMBL/GenBank/DDBJ databases">
        <title>Mucilaginibacter strains isolated from gold and copper mining confer multi heavy-metal resistance.</title>
        <authorList>
            <person name="Li Y."/>
        </authorList>
    </citation>
    <scope>NUCLEOTIDE SEQUENCE [LARGE SCALE GENOMIC DNA]</scope>
    <source>
        <strain evidence="6 8">P2-4</strain>
    </source>
</reference>
<evidence type="ECO:0000313" key="6">
    <source>
        <dbReference type="EMBL" id="QTE47554.1"/>
    </source>
</evidence>
<dbReference type="SUPFAM" id="SSF46785">
    <property type="entry name" value="Winged helix' DNA-binding domain"/>
    <property type="match status" value="1"/>
</dbReference>
<dbReference type="InterPro" id="IPR000835">
    <property type="entry name" value="HTH_MarR-typ"/>
</dbReference>
<dbReference type="Pfam" id="PF13463">
    <property type="entry name" value="HTH_27"/>
    <property type="match status" value="1"/>
</dbReference>
<evidence type="ECO:0000313" key="8">
    <source>
        <dbReference type="Proteomes" id="UP000663940"/>
    </source>
</evidence>
<keyword evidence="2" id="KW-0238">DNA-binding</keyword>
<keyword evidence="3" id="KW-0804">Transcription</keyword>
<protein>
    <submittedName>
        <fullName evidence="5">Winged helix-turn-helix transcriptional regulator</fullName>
    </submittedName>
</protein>
<dbReference type="EMBL" id="CP071880">
    <property type="protein sequence ID" value="QTE47554.1"/>
    <property type="molecule type" value="Genomic_DNA"/>
</dbReference>
<organism evidence="5 7">
    <name type="scientific">Mucilaginibacter rubeus</name>
    <dbReference type="NCBI Taxonomy" id="2027860"/>
    <lineage>
        <taxon>Bacteria</taxon>
        <taxon>Pseudomonadati</taxon>
        <taxon>Bacteroidota</taxon>
        <taxon>Sphingobacteriia</taxon>
        <taxon>Sphingobacteriales</taxon>
        <taxon>Sphingobacteriaceae</taxon>
        <taxon>Mucilaginibacter</taxon>
    </lineage>
</organism>
<dbReference type="PANTHER" id="PTHR42756">
    <property type="entry name" value="TRANSCRIPTIONAL REGULATOR, MARR"/>
    <property type="match status" value="1"/>
</dbReference>
<reference evidence="5 7" key="1">
    <citation type="submission" date="2019-08" db="EMBL/GenBank/DDBJ databases">
        <title>Comparative genome analysis confer to the adaptation heavy metal polluted environment.</title>
        <authorList>
            <person name="Li Y."/>
        </authorList>
    </citation>
    <scope>NUCLEOTIDE SEQUENCE [LARGE SCALE GENOMIC DNA]</scope>
    <source>
        <strain evidence="5 7">P2</strain>
    </source>
</reference>
<dbReference type="Gene3D" id="1.10.10.10">
    <property type="entry name" value="Winged helix-like DNA-binding domain superfamily/Winged helix DNA-binding domain"/>
    <property type="match status" value="1"/>
</dbReference>
<dbReference type="GO" id="GO:0003677">
    <property type="term" value="F:DNA binding"/>
    <property type="evidence" value="ECO:0007669"/>
    <property type="project" value="UniProtKB-KW"/>
</dbReference>
<dbReference type="Proteomes" id="UP000250557">
    <property type="component" value="Chromosome"/>
</dbReference>
<dbReference type="PANTHER" id="PTHR42756:SF1">
    <property type="entry name" value="TRANSCRIPTIONAL REPRESSOR OF EMRAB OPERON"/>
    <property type="match status" value="1"/>
</dbReference>
<keyword evidence="1" id="KW-0805">Transcription regulation</keyword>
<feature type="domain" description="HTH marR-type" evidence="4">
    <location>
        <begin position="31"/>
        <end position="170"/>
    </location>
</feature>
<dbReference type="RefSeq" id="WP_112652489.1">
    <property type="nucleotide sequence ID" value="NZ_CP043451.1"/>
</dbReference>
<dbReference type="GO" id="GO:0003700">
    <property type="term" value="F:DNA-binding transcription factor activity"/>
    <property type="evidence" value="ECO:0007669"/>
    <property type="project" value="InterPro"/>
</dbReference>
<gene>
    <name evidence="5" type="ORF">DIU31_009170</name>
    <name evidence="6" type="ORF">J3L21_18475</name>
</gene>
<keyword evidence="8" id="KW-1185">Reference proteome</keyword>
<evidence type="ECO:0000256" key="1">
    <source>
        <dbReference type="ARBA" id="ARBA00023015"/>
    </source>
</evidence>
<evidence type="ECO:0000256" key="3">
    <source>
        <dbReference type="ARBA" id="ARBA00023163"/>
    </source>
</evidence>
<name>A0AAE6JE25_9SPHI</name>
<dbReference type="AlphaFoldDB" id="A0AAE6JE25"/>
<dbReference type="SMART" id="SM00347">
    <property type="entry name" value="HTH_MARR"/>
    <property type="match status" value="1"/>
</dbReference>
<proteinExistence type="predicted"/>
<dbReference type="Proteomes" id="UP000663940">
    <property type="component" value="Chromosome"/>
</dbReference>
<evidence type="ECO:0000313" key="7">
    <source>
        <dbReference type="Proteomes" id="UP000250557"/>
    </source>
</evidence>
<evidence type="ECO:0000313" key="5">
    <source>
        <dbReference type="EMBL" id="QEM03676.1"/>
    </source>
</evidence>
<dbReference type="EMBL" id="CP043451">
    <property type="protein sequence ID" value="QEM03676.1"/>
    <property type="molecule type" value="Genomic_DNA"/>
</dbReference>
<dbReference type="InterPro" id="IPR036390">
    <property type="entry name" value="WH_DNA-bd_sf"/>
</dbReference>
<dbReference type="InterPro" id="IPR036388">
    <property type="entry name" value="WH-like_DNA-bd_sf"/>
</dbReference>
<evidence type="ECO:0000256" key="2">
    <source>
        <dbReference type="ARBA" id="ARBA00023125"/>
    </source>
</evidence>
<evidence type="ECO:0000259" key="4">
    <source>
        <dbReference type="PROSITE" id="PS50995"/>
    </source>
</evidence>
<sequence>MLGNAPMALTGTRIFESSMSIGSQSIRGKINQPIQGMQLMISKQLRKLKNRYAQSVLKEIPGKPGEYLIDIITILSSATQPQTQKMIAELLELDKSRIAVIIDALNTKGYTYTTLNPADRREHFVFLTKKGLAMQPLVQAAIDKVNETLYKGMTTDQILQFEGLLVRLNNNLV</sequence>
<dbReference type="PROSITE" id="PS50995">
    <property type="entry name" value="HTH_MARR_2"/>
    <property type="match status" value="1"/>
</dbReference>